<dbReference type="Proteomes" id="UP001604336">
    <property type="component" value="Unassembled WGS sequence"/>
</dbReference>
<keyword evidence="1" id="KW-0732">Signal</keyword>
<feature type="chain" id="PRO_5044785696" evidence="1">
    <location>
        <begin position="23"/>
        <end position="145"/>
    </location>
</feature>
<comment type="caution">
    <text evidence="2">The sequence shown here is derived from an EMBL/GenBank/DDBJ whole genome shotgun (WGS) entry which is preliminary data.</text>
</comment>
<proteinExistence type="predicted"/>
<organism evidence="2 3">
    <name type="scientific">Abeliophyllum distichum</name>
    <dbReference type="NCBI Taxonomy" id="126358"/>
    <lineage>
        <taxon>Eukaryota</taxon>
        <taxon>Viridiplantae</taxon>
        <taxon>Streptophyta</taxon>
        <taxon>Embryophyta</taxon>
        <taxon>Tracheophyta</taxon>
        <taxon>Spermatophyta</taxon>
        <taxon>Magnoliopsida</taxon>
        <taxon>eudicotyledons</taxon>
        <taxon>Gunneridae</taxon>
        <taxon>Pentapetalae</taxon>
        <taxon>asterids</taxon>
        <taxon>lamiids</taxon>
        <taxon>Lamiales</taxon>
        <taxon>Oleaceae</taxon>
        <taxon>Forsythieae</taxon>
        <taxon>Abeliophyllum</taxon>
    </lineage>
</organism>
<reference evidence="3" key="1">
    <citation type="submission" date="2024-07" db="EMBL/GenBank/DDBJ databases">
        <title>Two chromosome-level genome assemblies of Korean endemic species Abeliophyllum distichum and Forsythia ovata (Oleaceae).</title>
        <authorList>
            <person name="Jang H."/>
        </authorList>
    </citation>
    <scope>NUCLEOTIDE SEQUENCE [LARGE SCALE GENOMIC DNA]</scope>
</reference>
<dbReference type="EMBL" id="JBFOLK010000401">
    <property type="protein sequence ID" value="KAL2454352.1"/>
    <property type="molecule type" value="Genomic_DNA"/>
</dbReference>
<evidence type="ECO:0000256" key="1">
    <source>
        <dbReference type="SAM" id="SignalP"/>
    </source>
</evidence>
<protein>
    <submittedName>
        <fullName evidence="2">Uncharacterized protein</fullName>
    </submittedName>
</protein>
<gene>
    <name evidence="2" type="ORF">Adt_48147</name>
</gene>
<name>A0ABD1NRT1_9LAMI</name>
<accession>A0ABD1NRT1</accession>
<evidence type="ECO:0000313" key="2">
    <source>
        <dbReference type="EMBL" id="KAL2454352.1"/>
    </source>
</evidence>
<keyword evidence="3" id="KW-1185">Reference proteome</keyword>
<dbReference type="AlphaFoldDB" id="A0ABD1NRT1"/>
<sequence length="145" mass="15518">MSKTKILAVFMGLALFCYLTKPLSYVSNGDEPNALLSSMPSIKGDVDIPSKEPKLNNVGGLPHRKLLDFCGCPVFMGFALFCYLTHVSNGEEPNALLSSMPSVKGVVDIPSEEPKLNNVGGLPHRKLLDFCGCPGVCCKTNNGTV</sequence>
<evidence type="ECO:0000313" key="3">
    <source>
        <dbReference type="Proteomes" id="UP001604336"/>
    </source>
</evidence>
<feature type="signal peptide" evidence="1">
    <location>
        <begin position="1"/>
        <end position="22"/>
    </location>
</feature>